<accession>A0A9N8EZY0</accession>
<organism evidence="6 7">
    <name type="scientific">Seminavis robusta</name>
    <dbReference type="NCBI Taxonomy" id="568900"/>
    <lineage>
        <taxon>Eukaryota</taxon>
        <taxon>Sar</taxon>
        <taxon>Stramenopiles</taxon>
        <taxon>Ochrophyta</taxon>
        <taxon>Bacillariophyta</taxon>
        <taxon>Bacillariophyceae</taxon>
        <taxon>Bacillariophycidae</taxon>
        <taxon>Naviculales</taxon>
        <taxon>Naviculaceae</taxon>
        <taxon>Seminavis</taxon>
    </lineage>
</organism>
<dbReference type="InterPro" id="IPR004895">
    <property type="entry name" value="Prenylated_rab_accept_PRA1"/>
</dbReference>
<dbReference type="Proteomes" id="UP001153069">
    <property type="component" value="Unassembled WGS sequence"/>
</dbReference>
<keyword evidence="4 5" id="KW-0472">Membrane</keyword>
<name>A0A9N8EZY0_9STRA</name>
<feature type="transmembrane region" description="Helical" evidence="5">
    <location>
        <begin position="158"/>
        <end position="174"/>
    </location>
</feature>
<dbReference type="PANTHER" id="PTHR19317:SF0">
    <property type="entry name" value="PRENYLATED RAB ACCEPTOR PROTEIN 1"/>
    <property type="match status" value="1"/>
</dbReference>
<keyword evidence="7" id="KW-1185">Reference proteome</keyword>
<evidence type="ECO:0000256" key="3">
    <source>
        <dbReference type="ARBA" id="ARBA00022989"/>
    </source>
</evidence>
<sequence>MATTSPTAGNAAGNAAASIMGLVGSVKEKWESSGASRAVSDVYAQVPQGTKDYFAVASQQLFSRQHLRPVSVVFGIGEERPFYVERPGTLLVERIRHNLSFFYLNYMFLTAVLFTLTLIISPTAIIGIGLLGAAWMYMIRSATNGHIKIGAINIQQKHATIAMSIISVFVLFWLLQKIFWWTLFSSGFLILAHALFRDASLHKDTEDQVDMQGELTLTPVETGEDAAFLKNDDLA</sequence>
<evidence type="ECO:0000256" key="5">
    <source>
        <dbReference type="RuleBase" id="RU363107"/>
    </source>
</evidence>
<dbReference type="GO" id="GO:0005794">
    <property type="term" value="C:Golgi apparatus"/>
    <property type="evidence" value="ECO:0007669"/>
    <property type="project" value="TreeGrafter"/>
</dbReference>
<evidence type="ECO:0000313" key="7">
    <source>
        <dbReference type="Proteomes" id="UP001153069"/>
    </source>
</evidence>
<dbReference type="GO" id="GO:0016020">
    <property type="term" value="C:membrane"/>
    <property type="evidence" value="ECO:0007669"/>
    <property type="project" value="UniProtKB-SubCell"/>
</dbReference>
<evidence type="ECO:0000256" key="4">
    <source>
        <dbReference type="ARBA" id="ARBA00023136"/>
    </source>
</evidence>
<keyword evidence="2 5" id="KW-0812">Transmembrane</keyword>
<proteinExistence type="inferred from homology"/>
<dbReference type="OrthoDB" id="63113at2759"/>
<evidence type="ECO:0000256" key="2">
    <source>
        <dbReference type="ARBA" id="ARBA00022692"/>
    </source>
</evidence>
<evidence type="ECO:0000256" key="1">
    <source>
        <dbReference type="ARBA" id="ARBA00004141"/>
    </source>
</evidence>
<dbReference type="AlphaFoldDB" id="A0A9N8EZY0"/>
<dbReference type="Pfam" id="PF03208">
    <property type="entry name" value="PRA1"/>
    <property type="match status" value="1"/>
</dbReference>
<comment type="subcellular location">
    <subcellularLocation>
        <location evidence="1 5">Membrane</location>
        <topology evidence="1 5">Multi-pass membrane protein</topology>
    </subcellularLocation>
</comment>
<evidence type="ECO:0000313" key="6">
    <source>
        <dbReference type="EMBL" id="CAB9528829.1"/>
    </source>
</evidence>
<protein>
    <recommendedName>
        <fullName evidence="5">PRA1 family protein</fullName>
    </recommendedName>
</protein>
<keyword evidence="3 5" id="KW-1133">Transmembrane helix</keyword>
<comment type="similarity">
    <text evidence="5">Belongs to the PRA1 family.</text>
</comment>
<gene>
    <name evidence="6" type="ORF">SEMRO_2332_G323630.1</name>
</gene>
<feature type="transmembrane region" description="Helical" evidence="5">
    <location>
        <begin position="180"/>
        <end position="196"/>
    </location>
</feature>
<reference evidence="6" key="1">
    <citation type="submission" date="2020-06" db="EMBL/GenBank/DDBJ databases">
        <authorList>
            <consortium name="Plant Systems Biology data submission"/>
        </authorList>
    </citation>
    <scope>NUCLEOTIDE SEQUENCE</scope>
    <source>
        <strain evidence="6">D6</strain>
    </source>
</reference>
<comment type="caution">
    <text evidence="6">The sequence shown here is derived from an EMBL/GenBank/DDBJ whole genome shotgun (WGS) entry which is preliminary data.</text>
</comment>
<dbReference type="EMBL" id="CAICTM010002330">
    <property type="protein sequence ID" value="CAB9528829.1"/>
    <property type="molecule type" value="Genomic_DNA"/>
</dbReference>
<dbReference type="PANTHER" id="PTHR19317">
    <property type="entry name" value="PRENYLATED RAB ACCEPTOR 1-RELATED"/>
    <property type="match status" value="1"/>
</dbReference>
<feature type="transmembrane region" description="Helical" evidence="5">
    <location>
        <begin position="106"/>
        <end position="137"/>
    </location>
</feature>